<gene>
    <name evidence="4" type="ORF">EB796_018643</name>
</gene>
<feature type="compositionally biased region" description="Polar residues" evidence="3">
    <location>
        <begin position="458"/>
        <end position="477"/>
    </location>
</feature>
<dbReference type="Proteomes" id="UP000593567">
    <property type="component" value="Unassembled WGS sequence"/>
</dbReference>
<dbReference type="GO" id="GO:0003729">
    <property type="term" value="F:mRNA binding"/>
    <property type="evidence" value="ECO:0007669"/>
    <property type="project" value="TreeGrafter"/>
</dbReference>
<dbReference type="PANTHER" id="PTHR12269:SF1">
    <property type="entry name" value="EUKARYOTIC TRANSLATION INITIATION FACTOR 4E TRANSPORTER"/>
    <property type="match status" value="1"/>
</dbReference>
<feature type="compositionally biased region" description="Polar residues" evidence="3">
    <location>
        <begin position="207"/>
        <end position="216"/>
    </location>
</feature>
<organism evidence="4 5">
    <name type="scientific">Bugula neritina</name>
    <name type="common">Brown bryozoan</name>
    <name type="synonym">Sertularia neritina</name>
    <dbReference type="NCBI Taxonomy" id="10212"/>
    <lineage>
        <taxon>Eukaryota</taxon>
        <taxon>Metazoa</taxon>
        <taxon>Spiralia</taxon>
        <taxon>Lophotrochozoa</taxon>
        <taxon>Bryozoa</taxon>
        <taxon>Gymnolaemata</taxon>
        <taxon>Cheilostomatida</taxon>
        <taxon>Flustrina</taxon>
        <taxon>Buguloidea</taxon>
        <taxon>Bugulidae</taxon>
        <taxon>Bugula</taxon>
    </lineage>
</organism>
<dbReference type="GO" id="GO:0017148">
    <property type="term" value="P:negative regulation of translation"/>
    <property type="evidence" value="ECO:0007669"/>
    <property type="project" value="TreeGrafter"/>
</dbReference>
<dbReference type="PANTHER" id="PTHR12269">
    <property type="entry name" value="EUKARYOTIC TRANSLATION INITIATION FACTOR 4E TRANSPORTER"/>
    <property type="match status" value="1"/>
</dbReference>
<dbReference type="EMBL" id="VXIV02002769">
    <property type="protein sequence ID" value="KAF6023045.1"/>
    <property type="molecule type" value="Genomic_DNA"/>
</dbReference>
<dbReference type="AlphaFoldDB" id="A0A7J7JAH5"/>
<comment type="subcellular location">
    <subcellularLocation>
        <location evidence="1">Cytoplasm</location>
    </subcellularLocation>
</comment>
<evidence type="ECO:0000256" key="2">
    <source>
        <dbReference type="ARBA" id="ARBA00022490"/>
    </source>
</evidence>
<comment type="caution">
    <text evidence="4">The sequence shown here is derived from an EMBL/GenBank/DDBJ whole genome shotgun (WGS) entry which is preliminary data.</text>
</comment>
<sequence length="720" mass="78680">MIHFNQILPKSATGDLVLPETGFSFDAWLSLPGLNEAGENTVKSVGSSRASRWFKTEDSCPPLTVSNVENSYNPLSYSPELANDVGVSDDHMTQLVQGILSVGGPSVSPVASTNKPCNEGSRLLSMLQNSATPKTNIDEHSNGKKKEDIQLPPVLTQLLSSSATLSSSNRPELPKEYKTVEELEASMQKPVSAEDMPTSKQFGGGSRTATHSTPQVVTDPEPMIKPKQEMTAFNKLVDLMKVTGELDKSIPKMPEVTNAQTPAQANKSHVPVDITQTNGMSGSPSPLPPGLTQHISRVQAASITQQSPISPALVSNTHPPLMQMKNGIPPNLAMSSSQANMAGLFSGPTFIHNAGVPMGIANTHNMNAPPSLLPASSVHPSTIPRICQSTFTANHSPETKAAFTYQYVYVFGTQPPVHIVAPAPIHPMGPNQFQQMMNPRLTSAAVNSGANLPPPNQVPEQPANNHVPTPKQQNTTHSTAVPSMAFTPTSVIRKLANDKVDERHRGNASPLEPYNSVRDRAIHTPRDSSSHRMQLRHDMGLPSQQLQQQPMNMRPIVKKSSTTEQQLASRAMMEQQSERELRQQHIDLMNMSVRQQHANHMHMPIHQQHLHQPLQPLAQTSQQNHPYQHIGERNQSLHVPTFTSRGVDRSSPGVALQRQRAMMPAQHQQQVLNIRAGNVQDKVSPDIFSKWFCGTELVGQQVLPSIPNHTGMLHVEDIEN</sequence>
<evidence type="ECO:0000313" key="4">
    <source>
        <dbReference type="EMBL" id="KAF6023045.1"/>
    </source>
</evidence>
<dbReference type="InterPro" id="IPR018862">
    <property type="entry name" value="eIF4E-T"/>
</dbReference>
<feature type="region of interest" description="Disordered" evidence="3">
    <location>
        <begin position="446"/>
        <end position="477"/>
    </location>
</feature>
<keyword evidence="2" id="KW-0963">Cytoplasm</keyword>
<dbReference type="GO" id="GO:0036464">
    <property type="term" value="C:cytoplasmic ribonucleoprotein granule"/>
    <property type="evidence" value="ECO:0007669"/>
    <property type="project" value="UniProtKB-ARBA"/>
</dbReference>
<dbReference type="GO" id="GO:0005634">
    <property type="term" value="C:nucleus"/>
    <property type="evidence" value="ECO:0007669"/>
    <property type="project" value="TreeGrafter"/>
</dbReference>
<evidence type="ECO:0000256" key="3">
    <source>
        <dbReference type="SAM" id="MobiDB-lite"/>
    </source>
</evidence>
<keyword evidence="5" id="KW-1185">Reference proteome</keyword>
<accession>A0A7J7JAH5</accession>
<feature type="region of interest" description="Disordered" evidence="3">
    <location>
        <begin position="184"/>
        <end position="221"/>
    </location>
</feature>
<name>A0A7J7JAH5_BUGNE</name>
<protein>
    <submittedName>
        <fullName evidence="4">Uncharacterized protein</fullName>
    </submittedName>
</protein>
<evidence type="ECO:0000313" key="5">
    <source>
        <dbReference type="Proteomes" id="UP000593567"/>
    </source>
</evidence>
<dbReference type="Pfam" id="PF10477">
    <property type="entry name" value="EIF4E-T"/>
    <property type="match status" value="1"/>
</dbReference>
<evidence type="ECO:0000256" key="1">
    <source>
        <dbReference type="ARBA" id="ARBA00004496"/>
    </source>
</evidence>
<proteinExistence type="predicted"/>
<reference evidence="4" key="1">
    <citation type="submission" date="2020-06" db="EMBL/GenBank/DDBJ databases">
        <title>Draft genome of Bugula neritina, a colonial animal packing powerful symbionts and potential medicines.</title>
        <authorList>
            <person name="Rayko M."/>
        </authorList>
    </citation>
    <scope>NUCLEOTIDE SEQUENCE [LARGE SCALE GENOMIC DNA]</scope>
    <source>
        <strain evidence="4">Kwan_BN1</strain>
    </source>
</reference>